<dbReference type="AlphaFoldDB" id="A0A1E7Q6S7"/>
<evidence type="ECO:0000313" key="3">
    <source>
        <dbReference type="Proteomes" id="UP000242258"/>
    </source>
</evidence>
<keyword evidence="3" id="KW-1185">Reference proteome</keyword>
<comment type="caution">
    <text evidence="2">The sequence shown here is derived from an EMBL/GenBank/DDBJ whole genome shotgun (WGS) entry which is preliminary data.</text>
</comment>
<evidence type="ECO:0000256" key="1">
    <source>
        <dbReference type="ARBA" id="ARBA00005996"/>
    </source>
</evidence>
<dbReference type="InterPro" id="IPR017462">
    <property type="entry name" value="Sulphur_relay_TusC/DsrF"/>
</dbReference>
<dbReference type="NCBIfam" id="NF001238">
    <property type="entry name" value="PRK00211.1"/>
    <property type="match status" value="1"/>
</dbReference>
<dbReference type="EMBL" id="MKEK01000001">
    <property type="protein sequence ID" value="OEY69810.1"/>
    <property type="molecule type" value="Genomic_DNA"/>
</dbReference>
<dbReference type="OrthoDB" id="9789418at2"/>
<gene>
    <name evidence="2" type="ORF">BI198_09735</name>
</gene>
<dbReference type="Proteomes" id="UP000242258">
    <property type="component" value="Unassembled WGS sequence"/>
</dbReference>
<evidence type="ECO:0000313" key="2">
    <source>
        <dbReference type="EMBL" id="OEY69810.1"/>
    </source>
</evidence>
<comment type="similarity">
    <text evidence="1">Belongs to the DsrF/TusC family.</text>
</comment>
<dbReference type="InterPro" id="IPR003787">
    <property type="entry name" value="Sulphur_relay_DsrE/F-like"/>
</dbReference>
<dbReference type="NCBIfam" id="TIGR03010">
    <property type="entry name" value="sulf_tusC_dsrF"/>
    <property type="match status" value="1"/>
</dbReference>
<dbReference type="PANTHER" id="PTHR38780">
    <property type="entry name" value="PROTEIN TUSC"/>
    <property type="match status" value="1"/>
</dbReference>
<reference evidence="3" key="1">
    <citation type="submission" date="2016-09" db="EMBL/GenBank/DDBJ databases">
        <authorList>
            <person name="Wan X."/>
            <person name="Hou S."/>
        </authorList>
    </citation>
    <scope>NUCLEOTIDE SEQUENCE [LARGE SCALE GENOMIC DNA]</scope>
    <source>
        <strain evidence="3">KH87</strain>
    </source>
</reference>
<dbReference type="Gene3D" id="3.40.1260.10">
    <property type="entry name" value="DsrEFH-like"/>
    <property type="match status" value="1"/>
</dbReference>
<sequence>MRNIMLIQRHSPFNTSHGRESFDLAMALAAVEHNVTLLFMADAVYQLLSINDTSALQIKPYQHGFKLFDLYEIEHVLVCQASLQQRGLTAADLAINATMADQALIQQSIAAQHQVITS</sequence>
<accession>A0A1E7Q6S7</accession>
<dbReference type="InterPro" id="IPR027396">
    <property type="entry name" value="DsrEFH-like"/>
</dbReference>
<dbReference type="RefSeq" id="WP_070049380.1">
    <property type="nucleotide sequence ID" value="NZ_CBCSDO010000004.1"/>
</dbReference>
<dbReference type="STRING" id="1628148.BI198_09735"/>
<protein>
    <submittedName>
        <fullName evidence="2">Sulfur oxidoreductase</fullName>
    </submittedName>
</protein>
<proteinExistence type="inferred from homology"/>
<name>A0A1E7Q6S7_9GAMM</name>
<dbReference type="PANTHER" id="PTHR38780:SF1">
    <property type="entry name" value="PROTEIN TUSC"/>
    <property type="match status" value="1"/>
</dbReference>
<organism evidence="2 3">
    <name type="scientific">Rheinheimera salexigens</name>
    <dbReference type="NCBI Taxonomy" id="1628148"/>
    <lineage>
        <taxon>Bacteria</taxon>
        <taxon>Pseudomonadati</taxon>
        <taxon>Pseudomonadota</taxon>
        <taxon>Gammaproteobacteria</taxon>
        <taxon>Chromatiales</taxon>
        <taxon>Chromatiaceae</taxon>
        <taxon>Rheinheimera</taxon>
    </lineage>
</organism>
<dbReference type="Pfam" id="PF02635">
    <property type="entry name" value="DsrE"/>
    <property type="match status" value="1"/>
</dbReference>
<dbReference type="SUPFAM" id="SSF75169">
    <property type="entry name" value="DsrEFH-like"/>
    <property type="match status" value="1"/>
</dbReference>